<feature type="binding site" evidence="15">
    <location>
        <position position="45"/>
    </location>
    <ligand>
        <name>[4Fe-4S] cluster</name>
        <dbReference type="ChEBI" id="CHEBI:49883"/>
        <note>4Fe-4S-S-AdoMet</note>
    </ligand>
</feature>
<dbReference type="UniPathway" id="UPA00251">
    <property type="reaction ID" value="UER00323"/>
</dbReference>
<organism evidence="17">
    <name type="scientific">Ammonifex degensii</name>
    <dbReference type="NCBI Taxonomy" id="42838"/>
    <lineage>
        <taxon>Bacteria</taxon>
        <taxon>Bacillati</taxon>
        <taxon>Bacillota</taxon>
        <taxon>Clostridia</taxon>
        <taxon>Thermoanaerobacterales</taxon>
        <taxon>Thermoanaerobacteraceae</taxon>
        <taxon>Ammonifex</taxon>
    </lineage>
</organism>
<protein>
    <recommendedName>
        <fullName evidence="13">Coproporphyrinogen-III oxidase</fullName>
        <ecNumber evidence="13">1.3.98.3</ecNumber>
    </recommendedName>
</protein>
<dbReference type="InterPro" id="IPR006638">
    <property type="entry name" value="Elp3/MiaA/NifB-like_rSAM"/>
</dbReference>
<dbReference type="GO" id="GO:0004109">
    <property type="term" value="F:coproporphyrinogen oxidase activity"/>
    <property type="evidence" value="ECO:0007669"/>
    <property type="project" value="InterPro"/>
</dbReference>
<dbReference type="Gene3D" id="3.20.20.70">
    <property type="entry name" value="Aldolase class I"/>
    <property type="match status" value="1"/>
</dbReference>
<dbReference type="SFLD" id="SFLDF00562">
    <property type="entry name" value="HemN-like__clustered_with_heat"/>
    <property type="match status" value="1"/>
</dbReference>
<evidence type="ECO:0000259" key="16">
    <source>
        <dbReference type="PROSITE" id="PS51918"/>
    </source>
</evidence>
<dbReference type="InterPro" id="IPR010723">
    <property type="entry name" value="HemN_C"/>
</dbReference>
<dbReference type="NCBIfam" id="TIGR00539">
    <property type="entry name" value="hemN_rel"/>
    <property type="match status" value="1"/>
</dbReference>
<dbReference type="SMART" id="SM00729">
    <property type="entry name" value="Elp3"/>
    <property type="match status" value="1"/>
</dbReference>
<dbReference type="CDD" id="cd01335">
    <property type="entry name" value="Radical_SAM"/>
    <property type="match status" value="1"/>
</dbReference>
<dbReference type="PIRSF" id="PIRSF000167">
    <property type="entry name" value="HemN"/>
    <property type="match status" value="1"/>
</dbReference>
<evidence type="ECO:0000256" key="10">
    <source>
        <dbReference type="ARBA" id="ARBA00023186"/>
    </source>
</evidence>
<dbReference type="GO" id="GO:0051539">
    <property type="term" value="F:4 iron, 4 sulfur cluster binding"/>
    <property type="evidence" value="ECO:0007669"/>
    <property type="project" value="UniProtKB-KW"/>
</dbReference>
<feature type="binding site" evidence="15">
    <location>
        <position position="49"/>
    </location>
    <ligand>
        <name>[4Fe-4S] cluster</name>
        <dbReference type="ChEBI" id="CHEBI:49883"/>
        <note>4Fe-4S-S-AdoMet</note>
    </ligand>
</feature>
<evidence type="ECO:0000256" key="1">
    <source>
        <dbReference type="ARBA" id="ARBA00004496"/>
    </source>
</evidence>
<keyword evidence="8 13" id="KW-0408">Iron</keyword>
<comment type="cofactor">
    <cofactor evidence="13 15">
        <name>[4Fe-4S] cluster</name>
        <dbReference type="ChEBI" id="CHEBI:49883"/>
    </cofactor>
    <text evidence="13 15">Binds 1 [4Fe-4S] cluster. The cluster is coordinated with 3 cysteines and an exchangeable S-adenosyl-L-methionine.</text>
</comment>
<dbReference type="PANTHER" id="PTHR13932">
    <property type="entry name" value="COPROPORPHYRINIGEN III OXIDASE"/>
    <property type="match status" value="1"/>
</dbReference>
<keyword evidence="11 13" id="KW-0627">Porphyrin biosynthesis</keyword>
<evidence type="ECO:0000256" key="6">
    <source>
        <dbReference type="ARBA" id="ARBA00022691"/>
    </source>
</evidence>
<dbReference type="EMBL" id="DSMU01000069">
    <property type="protein sequence ID" value="HEL65262.1"/>
    <property type="molecule type" value="Genomic_DNA"/>
</dbReference>
<dbReference type="GO" id="GO:0005737">
    <property type="term" value="C:cytoplasm"/>
    <property type="evidence" value="ECO:0007669"/>
    <property type="project" value="UniProtKB-SubCell"/>
</dbReference>
<reference evidence="17" key="1">
    <citation type="journal article" date="2020" name="mSystems">
        <title>Genome- and Community-Level Interaction Insights into Carbon Utilization and Element Cycling Functions of Hydrothermarchaeota in Hydrothermal Sediment.</title>
        <authorList>
            <person name="Zhou Z."/>
            <person name="Liu Y."/>
            <person name="Xu W."/>
            <person name="Pan J."/>
            <person name="Luo Z.H."/>
            <person name="Li M."/>
        </authorList>
    </citation>
    <scope>NUCLEOTIDE SEQUENCE [LARGE SCALE GENOMIC DNA]</scope>
    <source>
        <strain evidence="17">SpSt-300</strain>
    </source>
</reference>
<feature type="binding site" evidence="14">
    <location>
        <begin position="96"/>
        <end position="97"/>
    </location>
    <ligand>
        <name>S-adenosyl-L-methionine</name>
        <dbReference type="ChEBI" id="CHEBI:59789"/>
        <label>2</label>
    </ligand>
</feature>
<dbReference type="InterPro" id="IPR013785">
    <property type="entry name" value="Aldolase_TIM"/>
</dbReference>
<dbReference type="SUPFAM" id="SSF102114">
    <property type="entry name" value="Radical SAM enzymes"/>
    <property type="match status" value="1"/>
</dbReference>
<dbReference type="PROSITE" id="PS51918">
    <property type="entry name" value="RADICAL_SAM"/>
    <property type="match status" value="1"/>
</dbReference>
<keyword evidence="13" id="KW-0963">Cytoplasm</keyword>
<dbReference type="SFLD" id="SFLDF00288">
    <property type="entry name" value="HemN-like__clustered_with_nucl"/>
    <property type="match status" value="1"/>
</dbReference>
<keyword evidence="6 13" id="KW-0949">S-adenosyl-L-methionine</keyword>
<evidence type="ECO:0000256" key="9">
    <source>
        <dbReference type="ARBA" id="ARBA00023014"/>
    </source>
</evidence>
<evidence type="ECO:0000256" key="11">
    <source>
        <dbReference type="ARBA" id="ARBA00023244"/>
    </source>
</evidence>
<keyword evidence="9 13" id="KW-0411">Iron-sulfur</keyword>
<evidence type="ECO:0000256" key="8">
    <source>
        <dbReference type="ARBA" id="ARBA00023004"/>
    </source>
</evidence>
<dbReference type="Pfam" id="PF04055">
    <property type="entry name" value="Radical_SAM"/>
    <property type="match status" value="1"/>
</dbReference>
<sequence length="410" mass="44324">MNDEAGARIRNPEERGRIKLRTQNAEAKAGSAVKGIGLYIHVPFCRKKCAYCDFVSYPYAPEAAEQYLGALEGEIRLWSEKLGTELTIKTVYVGGGTPTSLPPGMLGRLLALPRAHFFILPGAEVTVEANPGTLAEESLAVLRDAGVNRLSIGVQATEDRLLRILKRGHTVAEAYQVFAAARAAGFTNINLDLIFGIPGQDYAAWEKTLAEAVALGPEHISAYSLELYPETPLGRATAAGTVTVCSEEAVREMYLGAIDFLTAFGYVHYEISNFARPGKESRHNRLYWEGEPYLGLGPGAHSYLNGCRWANVTGLAEYCGAVAGKRLPVAETVHLTPAEEMAEAMFLGLRLIAGVSSSRFQARFGRSPEAAYGAVITRLVEQGLLDRAGGCLRLTRKALPVANIVFTAFV</sequence>
<evidence type="ECO:0000256" key="13">
    <source>
        <dbReference type="PIRNR" id="PIRNR000167"/>
    </source>
</evidence>
<gene>
    <name evidence="17" type="primary">hemW</name>
    <name evidence="17" type="ORF">ENQ34_01080</name>
</gene>
<feature type="domain" description="Radical SAM core" evidence="16">
    <location>
        <begin position="30"/>
        <end position="263"/>
    </location>
</feature>
<keyword evidence="13" id="KW-0560">Oxidoreductase</keyword>
<dbReference type="AlphaFoldDB" id="A0A7C2EIC9"/>
<evidence type="ECO:0000256" key="2">
    <source>
        <dbReference type="ARBA" id="ARBA00004785"/>
    </source>
</evidence>
<proteinExistence type="inferred from homology"/>
<dbReference type="Pfam" id="PF06969">
    <property type="entry name" value="HemN_C"/>
    <property type="match status" value="1"/>
</dbReference>
<dbReference type="InterPro" id="IPR004558">
    <property type="entry name" value="Coprogen_oxidase_HemN"/>
</dbReference>
<dbReference type="InterPro" id="IPR007197">
    <property type="entry name" value="rSAM"/>
</dbReference>
<dbReference type="InterPro" id="IPR004559">
    <property type="entry name" value="HemW-like"/>
</dbReference>
<keyword evidence="13 15" id="KW-0004">4Fe-4S</keyword>
<feature type="binding site" evidence="15">
    <location>
        <position position="52"/>
    </location>
    <ligand>
        <name>[4Fe-4S] cluster</name>
        <dbReference type="ChEBI" id="CHEBI:49883"/>
        <note>4Fe-4S-S-AdoMet</note>
    </ligand>
</feature>
<feature type="binding site" evidence="14">
    <location>
        <position position="95"/>
    </location>
    <ligand>
        <name>S-adenosyl-L-methionine</name>
        <dbReference type="ChEBI" id="CHEBI:59789"/>
        <label>1</label>
    </ligand>
</feature>
<feature type="binding site" evidence="14">
    <location>
        <position position="167"/>
    </location>
    <ligand>
        <name>S-adenosyl-L-methionine</name>
        <dbReference type="ChEBI" id="CHEBI:59789"/>
        <label>2</label>
    </ligand>
</feature>
<dbReference type="InterPro" id="IPR058240">
    <property type="entry name" value="rSAM_sf"/>
</dbReference>
<evidence type="ECO:0000256" key="4">
    <source>
        <dbReference type="ARBA" id="ARBA00011245"/>
    </source>
</evidence>
<dbReference type="SFLD" id="SFLDS00029">
    <property type="entry name" value="Radical_SAM"/>
    <property type="match status" value="2"/>
</dbReference>
<feature type="binding site" evidence="14">
    <location>
        <position position="192"/>
    </location>
    <ligand>
        <name>S-adenosyl-L-methionine</name>
        <dbReference type="ChEBI" id="CHEBI:59789"/>
        <label>2</label>
    </ligand>
</feature>
<evidence type="ECO:0000313" key="17">
    <source>
        <dbReference type="EMBL" id="HEL65262.1"/>
    </source>
</evidence>
<feature type="binding site" evidence="14">
    <location>
        <position position="39"/>
    </location>
    <ligand>
        <name>S-adenosyl-L-methionine</name>
        <dbReference type="ChEBI" id="CHEBI:59789"/>
        <label>1</label>
    </ligand>
</feature>
<dbReference type="SFLD" id="SFLDG01065">
    <property type="entry name" value="anaerobic_coproporphyrinogen-I"/>
    <property type="match status" value="2"/>
</dbReference>
<evidence type="ECO:0000256" key="5">
    <source>
        <dbReference type="ARBA" id="ARBA00022617"/>
    </source>
</evidence>
<dbReference type="PANTHER" id="PTHR13932:SF5">
    <property type="entry name" value="RADICAL S-ADENOSYL METHIONINE DOMAIN-CONTAINING PROTEIN 1, MITOCHONDRIAL"/>
    <property type="match status" value="1"/>
</dbReference>
<dbReference type="GO" id="GO:0051989">
    <property type="term" value="F:coproporphyrinogen dehydrogenase activity"/>
    <property type="evidence" value="ECO:0007669"/>
    <property type="project" value="UniProtKB-EC"/>
</dbReference>
<evidence type="ECO:0000256" key="7">
    <source>
        <dbReference type="ARBA" id="ARBA00022723"/>
    </source>
</evidence>
<evidence type="ECO:0000256" key="12">
    <source>
        <dbReference type="ARBA" id="ARBA00048321"/>
    </source>
</evidence>
<evidence type="ECO:0000256" key="3">
    <source>
        <dbReference type="ARBA" id="ARBA00006100"/>
    </source>
</evidence>
<dbReference type="GO" id="GO:0006782">
    <property type="term" value="P:protoporphyrinogen IX biosynthetic process"/>
    <property type="evidence" value="ECO:0007669"/>
    <property type="project" value="UniProtKB-UniPathway"/>
</dbReference>
<dbReference type="InterPro" id="IPR034505">
    <property type="entry name" value="Coproporphyrinogen-III_oxidase"/>
</dbReference>
<comment type="catalytic activity">
    <reaction evidence="12 13">
        <text>coproporphyrinogen III + 2 S-adenosyl-L-methionine = protoporphyrinogen IX + 2 5'-deoxyadenosine + 2 L-methionine + 2 CO2</text>
        <dbReference type="Rhea" id="RHEA:15425"/>
        <dbReference type="ChEBI" id="CHEBI:16526"/>
        <dbReference type="ChEBI" id="CHEBI:17319"/>
        <dbReference type="ChEBI" id="CHEBI:57307"/>
        <dbReference type="ChEBI" id="CHEBI:57309"/>
        <dbReference type="ChEBI" id="CHEBI:57844"/>
        <dbReference type="ChEBI" id="CHEBI:59789"/>
        <dbReference type="EC" id="1.3.98.3"/>
    </reaction>
</comment>
<accession>A0A7C2EIC9</accession>
<evidence type="ECO:0000256" key="14">
    <source>
        <dbReference type="PIRSR" id="PIRSR000167-1"/>
    </source>
</evidence>
<evidence type="ECO:0000256" key="15">
    <source>
        <dbReference type="PIRSR" id="PIRSR000167-2"/>
    </source>
</evidence>
<comment type="caution">
    <text evidence="17">The sequence shown here is derived from an EMBL/GenBank/DDBJ whole genome shotgun (WGS) entry which is preliminary data.</text>
</comment>
<keyword evidence="5" id="KW-0349">Heme</keyword>
<comment type="subunit">
    <text evidence="4">Monomer.</text>
</comment>
<keyword evidence="10" id="KW-0143">Chaperone</keyword>
<dbReference type="GO" id="GO:0046872">
    <property type="term" value="F:metal ion binding"/>
    <property type="evidence" value="ECO:0007669"/>
    <property type="project" value="UniProtKB-KW"/>
</dbReference>
<comment type="similarity">
    <text evidence="3">Belongs to the anaerobic coproporphyrinogen-III oxidase family. HemW subfamily.</text>
</comment>
<comment type="pathway">
    <text evidence="2 13">Porphyrin-containing compound metabolism; protoporphyrin-IX biosynthesis; protoporphyrinogen-IX from coproporphyrinogen-III (AdoMet route): step 1/1.</text>
</comment>
<feature type="binding site" evidence="14">
    <location>
        <position position="128"/>
    </location>
    <ligand>
        <name>S-adenosyl-L-methionine</name>
        <dbReference type="ChEBI" id="CHEBI:59789"/>
        <label>1</label>
    </ligand>
</feature>
<name>A0A7C2EIC9_9THEO</name>
<comment type="subcellular location">
    <subcellularLocation>
        <location evidence="1 13">Cytoplasm</location>
    </subcellularLocation>
</comment>
<keyword evidence="7 13" id="KW-0479">Metal-binding</keyword>
<feature type="binding site" evidence="14">
    <location>
        <position position="155"/>
    </location>
    <ligand>
        <name>S-adenosyl-L-methionine</name>
        <dbReference type="ChEBI" id="CHEBI:59789"/>
        <label>2</label>
    </ligand>
</feature>
<dbReference type="EC" id="1.3.98.3" evidence="13"/>